<protein>
    <recommendedName>
        <fullName evidence="2">Fungal-type protein kinase domain-containing protein</fullName>
    </recommendedName>
</protein>
<dbReference type="Gene3D" id="1.10.510.10">
    <property type="entry name" value="Transferase(Phosphotransferase) domain 1"/>
    <property type="match status" value="1"/>
</dbReference>
<dbReference type="Proteomes" id="UP000298061">
    <property type="component" value="Unassembled WGS sequence"/>
</dbReference>
<name>A0A4Y9ZI35_9AGAM</name>
<dbReference type="OrthoDB" id="5569250at2759"/>
<feature type="region of interest" description="Disordered" evidence="1">
    <location>
        <begin position="30"/>
        <end position="66"/>
    </location>
</feature>
<dbReference type="InterPro" id="IPR040976">
    <property type="entry name" value="Pkinase_fungal"/>
</dbReference>
<feature type="domain" description="Fungal-type protein kinase" evidence="2">
    <location>
        <begin position="280"/>
        <end position="403"/>
    </location>
</feature>
<evidence type="ECO:0000313" key="4">
    <source>
        <dbReference type="Proteomes" id="UP000298061"/>
    </source>
</evidence>
<feature type="domain" description="Fungal-type protein kinase" evidence="2">
    <location>
        <begin position="112"/>
        <end position="240"/>
    </location>
</feature>
<evidence type="ECO:0000313" key="3">
    <source>
        <dbReference type="EMBL" id="TFY73850.1"/>
    </source>
</evidence>
<accession>A0A4Y9ZI35</accession>
<sequence length="539" mass="60442">MHGEALQGPIGSEWATIPFVGEFVKTSILDDEEHNTTGDPEPSRSTVSAPSVGDTGAGTSRKRKLSILDEANKARKTNSESSPSIDVKEPAVQLAGYANEVFKAVGNRRYVTFNMFKDPELFVLVAVAISICDRKHVGYEPLLRPATNDIVLSTVEDNTLCLDGRHAVDGSGASVHHDVSFQITGKPIYIQYGIVGRGTVVYPISLEGEGGLASGASELVAKLSWPVKTLVAEDALIRDICSKISPAWSKHIPEVLLSATLDEEALDLPRSLMGPLDGKAEDRVLRILIAHRAEGLEKVRSLEEFKTIFLQAMRCHRVVFVKTNILHWDLSVDNLLFTRDGDNALALVNDWDLGKVYKPDERPSAHHRTGTAHFMALDLLKEDLPRHMYRHDLESFIYILIWCAMHFYLRGNKQSLHPLLKPWTEGTWEDIYDRKVKRFSRLVNIDPLISAVQPAFEPLVQKWILPLCNLLMEVQSQILERENNHIRFKWNMMSETESMPHQAEQDAWNETQGGLMTFENFMKAIGEDPVIPELAAIPQ</sequence>
<dbReference type="InterPro" id="IPR011009">
    <property type="entry name" value="Kinase-like_dom_sf"/>
</dbReference>
<reference evidence="3 4" key="1">
    <citation type="submission" date="2019-02" db="EMBL/GenBank/DDBJ databases">
        <title>Genome sequencing of the rare red list fungi Hericium alpestre (H. flagellum).</title>
        <authorList>
            <person name="Buettner E."/>
            <person name="Kellner H."/>
        </authorList>
    </citation>
    <scope>NUCLEOTIDE SEQUENCE [LARGE SCALE GENOMIC DNA]</scope>
    <source>
        <strain evidence="3 4">DSM 108284</strain>
    </source>
</reference>
<comment type="caution">
    <text evidence="3">The sequence shown here is derived from an EMBL/GenBank/DDBJ whole genome shotgun (WGS) entry which is preliminary data.</text>
</comment>
<dbReference type="STRING" id="135208.A0A4Y9ZI35"/>
<dbReference type="AlphaFoldDB" id="A0A4Y9ZI35"/>
<dbReference type="PANTHER" id="PTHR38248:SF2">
    <property type="entry name" value="FUNK1 11"/>
    <property type="match status" value="1"/>
</dbReference>
<organism evidence="3 4">
    <name type="scientific">Hericium alpestre</name>
    <dbReference type="NCBI Taxonomy" id="135208"/>
    <lineage>
        <taxon>Eukaryota</taxon>
        <taxon>Fungi</taxon>
        <taxon>Dikarya</taxon>
        <taxon>Basidiomycota</taxon>
        <taxon>Agaricomycotina</taxon>
        <taxon>Agaricomycetes</taxon>
        <taxon>Russulales</taxon>
        <taxon>Hericiaceae</taxon>
        <taxon>Hericium</taxon>
    </lineage>
</organism>
<dbReference type="PANTHER" id="PTHR38248">
    <property type="entry name" value="FUNK1 6"/>
    <property type="match status" value="1"/>
</dbReference>
<evidence type="ECO:0000259" key="2">
    <source>
        <dbReference type="Pfam" id="PF17667"/>
    </source>
</evidence>
<dbReference type="Pfam" id="PF17667">
    <property type="entry name" value="Pkinase_fungal"/>
    <property type="match status" value="2"/>
</dbReference>
<dbReference type="SUPFAM" id="SSF56112">
    <property type="entry name" value="Protein kinase-like (PK-like)"/>
    <property type="match status" value="1"/>
</dbReference>
<proteinExistence type="predicted"/>
<keyword evidence="4" id="KW-1185">Reference proteome</keyword>
<evidence type="ECO:0000256" key="1">
    <source>
        <dbReference type="SAM" id="MobiDB-lite"/>
    </source>
</evidence>
<dbReference type="EMBL" id="SFCI01002482">
    <property type="protein sequence ID" value="TFY73850.1"/>
    <property type="molecule type" value="Genomic_DNA"/>
</dbReference>
<gene>
    <name evidence="3" type="ORF">EWM64_g10162</name>
</gene>